<sequence length="114" mass="12355">MPPKEAIVARLISVNVAATTASCPTSSVARDTIGARGCSHTTLEVCSREVEDQAHEEEGVDELIDQLRGRLRREGWRDSAQDEFSFGQGLGVNMIVGAIEGRTCPMRLRIKAAT</sequence>
<dbReference type="HOGENOM" id="CLU_2121908_0_0_1"/>
<evidence type="ECO:0000313" key="1">
    <source>
        <dbReference type="EMBL" id="EKM57434.1"/>
    </source>
</evidence>
<dbReference type="RefSeq" id="XP_007392789.1">
    <property type="nucleotide sequence ID" value="XM_007392727.1"/>
</dbReference>
<proteinExistence type="predicted"/>
<evidence type="ECO:0000313" key="2">
    <source>
        <dbReference type="Proteomes" id="UP000008370"/>
    </source>
</evidence>
<protein>
    <submittedName>
        <fullName evidence="1">Uncharacterized protein</fullName>
    </submittedName>
</protein>
<dbReference type="GeneID" id="18910852"/>
<accession>K5WEE6</accession>
<gene>
    <name evidence="1" type="ORF">PHACADRAFT_192582</name>
</gene>
<name>K5WEE6_PHACS</name>
<dbReference type="PROSITE" id="PS51257">
    <property type="entry name" value="PROKAR_LIPOPROTEIN"/>
    <property type="match status" value="1"/>
</dbReference>
<dbReference type="InParanoid" id="K5WEE6"/>
<dbReference type="KEGG" id="pco:PHACADRAFT_192582"/>
<dbReference type="Proteomes" id="UP000008370">
    <property type="component" value="Unassembled WGS sequence"/>
</dbReference>
<reference evidence="1 2" key="1">
    <citation type="journal article" date="2012" name="BMC Genomics">
        <title>Comparative genomics of the white-rot fungi, Phanerochaete carnosa and P. chrysosporium, to elucidate the genetic basis of the distinct wood types they colonize.</title>
        <authorList>
            <person name="Suzuki H."/>
            <person name="MacDonald J."/>
            <person name="Syed K."/>
            <person name="Salamov A."/>
            <person name="Hori C."/>
            <person name="Aerts A."/>
            <person name="Henrissat B."/>
            <person name="Wiebenga A."/>
            <person name="vanKuyk P.A."/>
            <person name="Barry K."/>
            <person name="Lindquist E."/>
            <person name="LaButti K."/>
            <person name="Lapidus A."/>
            <person name="Lucas S."/>
            <person name="Coutinho P."/>
            <person name="Gong Y."/>
            <person name="Samejima M."/>
            <person name="Mahadevan R."/>
            <person name="Abou-Zaid M."/>
            <person name="de Vries R.P."/>
            <person name="Igarashi K."/>
            <person name="Yadav J.S."/>
            <person name="Grigoriev I.V."/>
            <person name="Master E.R."/>
        </authorList>
    </citation>
    <scope>NUCLEOTIDE SEQUENCE [LARGE SCALE GENOMIC DNA]</scope>
    <source>
        <strain evidence="1 2">HHB-10118-sp</strain>
    </source>
</reference>
<organism evidence="1 2">
    <name type="scientific">Phanerochaete carnosa (strain HHB-10118-sp)</name>
    <name type="common">White-rot fungus</name>
    <name type="synonym">Peniophora carnosa</name>
    <dbReference type="NCBI Taxonomy" id="650164"/>
    <lineage>
        <taxon>Eukaryota</taxon>
        <taxon>Fungi</taxon>
        <taxon>Dikarya</taxon>
        <taxon>Basidiomycota</taxon>
        <taxon>Agaricomycotina</taxon>
        <taxon>Agaricomycetes</taxon>
        <taxon>Polyporales</taxon>
        <taxon>Phanerochaetaceae</taxon>
        <taxon>Phanerochaete</taxon>
    </lineage>
</organism>
<keyword evidence="2" id="KW-1185">Reference proteome</keyword>
<dbReference type="AlphaFoldDB" id="K5WEE6"/>
<dbReference type="EMBL" id="JH930470">
    <property type="protein sequence ID" value="EKM57434.1"/>
    <property type="molecule type" value="Genomic_DNA"/>
</dbReference>